<dbReference type="InterPro" id="IPR027396">
    <property type="entry name" value="DsrEFH-like"/>
</dbReference>
<name>A0A0R1PXS7_9LACO</name>
<sequence length="109" mass="11960">MDVIFHIDEPSKWPVLLSNVQHYQEWLQAQGDNSSVEILINGEAVSQATSDSDIDLCLLARDVDIAVCANSLRQRGLAQDQLQGGLEVVPSGVVELVKRQQAGFAYIKP</sequence>
<dbReference type="AlphaFoldDB" id="A0A0R1PXS7"/>
<dbReference type="SUPFAM" id="SSF75169">
    <property type="entry name" value="DsrEFH-like"/>
    <property type="match status" value="1"/>
</dbReference>
<evidence type="ECO:0000313" key="1">
    <source>
        <dbReference type="EMBL" id="KRL37116.1"/>
    </source>
</evidence>
<dbReference type="EMBL" id="AZEU01000322">
    <property type="protein sequence ID" value="KRL37116.1"/>
    <property type="molecule type" value="Genomic_DNA"/>
</dbReference>
<keyword evidence="2" id="KW-1185">Reference proteome</keyword>
<dbReference type="PANTHER" id="PTHR37691">
    <property type="entry name" value="BLR3518 PROTEIN"/>
    <property type="match status" value="1"/>
</dbReference>
<accession>A0A0R1PXS7</accession>
<dbReference type="PATRIC" id="fig|1423769.4.peg.3095"/>
<dbReference type="Gene3D" id="3.40.1260.10">
    <property type="entry name" value="DsrEFH-like"/>
    <property type="match status" value="1"/>
</dbReference>
<dbReference type="RefSeq" id="WP_054717763.1">
    <property type="nucleotide sequence ID" value="NZ_AZEU01000322.1"/>
</dbReference>
<protein>
    <submittedName>
        <fullName evidence="1">Uncharacterized protein</fullName>
    </submittedName>
</protein>
<dbReference type="Pfam" id="PF02635">
    <property type="entry name" value="DsrE"/>
    <property type="match status" value="1"/>
</dbReference>
<proteinExistence type="predicted"/>
<organism evidence="1 2">
    <name type="scientific">Lacticaseibacillus manihotivorans DSM 13343 = JCM 12514</name>
    <dbReference type="NCBI Taxonomy" id="1423769"/>
    <lineage>
        <taxon>Bacteria</taxon>
        <taxon>Bacillati</taxon>
        <taxon>Bacillota</taxon>
        <taxon>Bacilli</taxon>
        <taxon>Lactobacillales</taxon>
        <taxon>Lactobacillaceae</taxon>
        <taxon>Lacticaseibacillus</taxon>
    </lineage>
</organism>
<dbReference type="PANTHER" id="PTHR37691:SF1">
    <property type="entry name" value="BLR3518 PROTEIN"/>
    <property type="match status" value="1"/>
</dbReference>
<comment type="caution">
    <text evidence="1">The sequence shown here is derived from an EMBL/GenBank/DDBJ whole genome shotgun (WGS) entry which is preliminary data.</text>
</comment>
<evidence type="ECO:0000313" key="2">
    <source>
        <dbReference type="Proteomes" id="UP000051790"/>
    </source>
</evidence>
<dbReference type="Proteomes" id="UP000051790">
    <property type="component" value="Unassembled WGS sequence"/>
</dbReference>
<gene>
    <name evidence="1" type="ORF">FD01_GL002870</name>
</gene>
<reference evidence="1 2" key="1">
    <citation type="journal article" date="2015" name="Genome Announc.">
        <title>Expanding the biotechnology potential of lactobacilli through comparative genomics of 213 strains and associated genera.</title>
        <authorList>
            <person name="Sun Z."/>
            <person name="Harris H.M."/>
            <person name="McCann A."/>
            <person name="Guo C."/>
            <person name="Argimon S."/>
            <person name="Zhang W."/>
            <person name="Yang X."/>
            <person name="Jeffery I.B."/>
            <person name="Cooney J.C."/>
            <person name="Kagawa T.F."/>
            <person name="Liu W."/>
            <person name="Song Y."/>
            <person name="Salvetti E."/>
            <person name="Wrobel A."/>
            <person name="Rasinkangas P."/>
            <person name="Parkhill J."/>
            <person name="Rea M.C."/>
            <person name="O'Sullivan O."/>
            <person name="Ritari J."/>
            <person name="Douillard F.P."/>
            <person name="Paul Ross R."/>
            <person name="Yang R."/>
            <person name="Briner A.E."/>
            <person name="Felis G.E."/>
            <person name="de Vos W.M."/>
            <person name="Barrangou R."/>
            <person name="Klaenhammer T.R."/>
            <person name="Caufield P.W."/>
            <person name="Cui Y."/>
            <person name="Zhang H."/>
            <person name="O'Toole P.W."/>
        </authorList>
    </citation>
    <scope>NUCLEOTIDE SEQUENCE [LARGE SCALE GENOMIC DNA]</scope>
    <source>
        <strain evidence="1 2">DSM 13343</strain>
    </source>
</reference>
<dbReference type="OrthoDB" id="6412948at2"/>
<dbReference type="InterPro" id="IPR003787">
    <property type="entry name" value="Sulphur_relay_DsrE/F-like"/>
</dbReference>